<protein>
    <submittedName>
        <fullName evidence="9">Tail-specific protease</fullName>
        <ecNumber evidence="9">3.4.21.102</ecNumber>
    </submittedName>
</protein>
<evidence type="ECO:0000256" key="6">
    <source>
        <dbReference type="SAM" id="SignalP"/>
    </source>
</evidence>
<gene>
    <name evidence="9" type="primary">prc</name>
    <name evidence="9" type="ORF">NCTC12872_00888</name>
</gene>
<dbReference type="Pfam" id="PF11818">
    <property type="entry name" value="DUF3340"/>
    <property type="match status" value="1"/>
</dbReference>
<feature type="signal peptide" evidence="6">
    <location>
        <begin position="1"/>
        <end position="24"/>
    </location>
</feature>
<evidence type="ECO:0000259" key="8">
    <source>
        <dbReference type="SMART" id="SM00245"/>
    </source>
</evidence>
<dbReference type="InterPro" id="IPR036034">
    <property type="entry name" value="PDZ_sf"/>
</dbReference>
<dbReference type="Pfam" id="PF00595">
    <property type="entry name" value="PDZ"/>
    <property type="match status" value="1"/>
</dbReference>
<keyword evidence="10" id="KW-1185">Reference proteome</keyword>
<dbReference type="GO" id="GO:0007165">
    <property type="term" value="P:signal transduction"/>
    <property type="evidence" value="ECO:0007669"/>
    <property type="project" value="TreeGrafter"/>
</dbReference>
<dbReference type="InterPro" id="IPR040573">
    <property type="entry name" value="TSP_N"/>
</dbReference>
<dbReference type="InterPro" id="IPR001478">
    <property type="entry name" value="PDZ"/>
</dbReference>
<proteinExistence type="inferred from homology"/>
<dbReference type="EMBL" id="UGTA01000001">
    <property type="protein sequence ID" value="SUB58919.1"/>
    <property type="molecule type" value="Genomic_DNA"/>
</dbReference>
<dbReference type="Proteomes" id="UP000255417">
    <property type="component" value="Unassembled WGS sequence"/>
</dbReference>
<dbReference type="Gene3D" id="3.30.750.44">
    <property type="match status" value="1"/>
</dbReference>
<dbReference type="RefSeq" id="WP_115315424.1">
    <property type="nucleotide sequence ID" value="NZ_LWIF01000001.1"/>
</dbReference>
<evidence type="ECO:0000313" key="10">
    <source>
        <dbReference type="Proteomes" id="UP000255417"/>
    </source>
</evidence>
<dbReference type="OrthoDB" id="9812068at2"/>
<keyword evidence="2 5" id="KW-0645">Protease</keyword>
<dbReference type="Gene3D" id="2.30.42.10">
    <property type="match status" value="1"/>
</dbReference>
<dbReference type="Pfam" id="PF03572">
    <property type="entry name" value="Peptidase_S41"/>
    <property type="match status" value="1"/>
</dbReference>
<evidence type="ECO:0000256" key="4">
    <source>
        <dbReference type="ARBA" id="ARBA00022825"/>
    </source>
</evidence>
<dbReference type="CDD" id="cd06782">
    <property type="entry name" value="cpPDZ_CPP-like"/>
    <property type="match status" value="1"/>
</dbReference>
<organism evidence="9 10">
    <name type="scientific">Phocoenobacter uteri</name>
    <dbReference type="NCBI Taxonomy" id="146806"/>
    <lineage>
        <taxon>Bacteria</taxon>
        <taxon>Pseudomonadati</taxon>
        <taxon>Pseudomonadota</taxon>
        <taxon>Gammaproteobacteria</taxon>
        <taxon>Pasteurellales</taxon>
        <taxon>Pasteurellaceae</taxon>
        <taxon>Phocoenobacter</taxon>
    </lineage>
</organism>
<dbReference type="InterPro" id="IPR004447">
    <property type="entry name" value="Peptidase_S41A"/>
</dbReference>
<dbReference type="EC" id="3.4.21.102" evidence="9"/>
<comment type="similarity">
    <text evidence="1 5">Belongs to the peptidase S41A family.</text>
</comment>
<dbReference type="AlphaFoldDB" id="A0A379C9R0"/>
<accession>A0A379C9R0</accession>
<evidence type="ECO:0000313" key="9">
    <source>
        <dbReference type="EMBL" id="SUB58919.1"/>
    </source>
</evidence>
<evidence type="ECO:0000256" key="1">
    <source>
        <dbReference type="ARBA" id="ARBA00009179"/>
    </source>
</evidence>
<dbReference type="GO" id="GO:0006508">
    <property type="term" value="P:proteolysis"/>
    <property type="evidence" value="ECO:0007669"/>
    <property type="project" value="UniProtKB-KW"/>
</dbReference>
<feature type="domain" description="PDZ" evidence="7">
    <location>
        <begin position="249"/>
        <end position="326"/>
    </location>
</feature>
<dbReference type="PANTHER" id="PTHR32060">
    <property type="entry name" value="TAIL-SPECIFIC PROTEASE"/>
    <property type="match status" value="1"/>
</dbReference>
<keyword evidence="6" id="KW-0732">Signal</keyword>
<keyword evidence="3 5" id="KW-0378">Hydrolase</keyword>
<feature type="domain" description="Tail specific protease" evidence="8">
    <location>
        <begin position="328"/>
        <end position="530"/>
    </location>
</feature>
<dbReference type="Pfam" id="PF17804">
    <property type="entry name" value="TSP_NTD"/>
    <property type="match status" value="1"/>
</dbReference>
<dbReference type="CDD" id="cd07560">
    <property type="entry name" value="Peptidase_S41_CPP"/>
    <property type="match status" value="1"/>
</dbReference>
<dbReference type="NCBIfam" id="TIGR00225">
    <property type="entry name" value="prc"/>
    <property type="match status" value="1"/>
</dbReference>
<dbReference type="GO" id="GO:0004252">
    <property type="term" value="F:serine-type endopeptidase activity"/>
    <property type="evidence" value="ECO:0007669"/>
    <property type="project" value="UniProtKB-EC"/>
</dbReference>
<dbReference type="SMART" id="SM00245">
    <property type="entry name" value="TSPc"/>
    <property type="match status" value="1"/>
</dbReference>
<dbReference type="GO" id="GO:0030288">
    <property type="term" value="C:outer membrane-bounded periplasmic space"/>
    <property type="evidence" value="ECO:0007669"/>
    <property type="project" value="TreeGrafter"/>
</dbReference>
<feature type="chain" id="PRO_5016805190" evidence="6">
    <location>
        <begin position="25"/>
        <end position="672"/>
    </location>
</feature>
<dbReference type="NCBIfam" id="NF008388">
    <property type="entry name" value="PRK11186.1"/>
    <property type="match status" value="1"/>
</dbReference>
<dbReference type="SUPFAM" id="SSF50156">
    <property type="entry name" value="PDZ domain-like"/>
    <property type="match status" value="1"/>
</dbReference>
<evidence type="ECO:0000256" key="2">
    <source>
        <dbReference type="ARBA" id="ARBA00022670"/>
    </source>
</evidence>
<keyword evidence="4 5" id="KW-0720">Serine protease</keyword>
<name>A0A379C9R0_9PAST</name>
<dbReference type="Gene3D" id="3.90.226.10">
    <property type="entry name" value="2-enoyl-CoA Hydratase, Chain A, domain 1"/>
    <property type="match status" value="1"/>
</dbReference>
<dbReference type="InterPro" id="IPR020992">
    <property type="entry name" value="Tail_Prtase_C"/>
</dbReference>
<reference evidence="9 10" key="1">
    <citation type="submission" date="2018-06" db="EMBL/GenBank/DDBJ databases">
        <authorList>
            <consortium name="Pathogen Informatics"/>
            <person name="Doyle S."/>
        </authorList>
    </citation>
    <scope>NUCLEOTIDE SEQUENCE [LARGE SCALE GENOMIC DNA]</scope>
    <source>
        <strain evidence="9 10">NCTC12872</strain>
    </source>
</reference>
<dbReference type="SUPFAM" id="SSF52096">
    <property type="entry name" value="ClpP/crotonase"/>
    <property type="match status" value="1"/>
</dbReference>
<dbReference type="InterPro" id="IPR005151">
    <property type="entry name" value="Tail-specific_protease"/>
</dbReference>
<dbReference type="SMART" id="SM00228">
    <property type="entry name" value="PDZ"/>
    <property type="match status" value="1"/>
</dbReference>
<evidence type="ECO:0000259" key="7">
    <source>
        <dbReference type="SMART" id="SM00228"/>
    </source>
</evidence>
<dbReference type="PANTHER" id="PTHR32060:SF22">
    <property type="entry name" value="CARBOXYL-TERMINAL-PROCESSING PEPTIDASE 3, CHLOROPLASTIC"/>
    <property type="match status" value="1"/>
</dbReference>
<evidence type="ECO:0000256" key="5">
    <source>
        <dbReference type="RuleBase" id="RU004404"/>
    </source>
</evidence>
<evidence type="ECO:0000256" key="3">
    <source>
        <dbReference type="ARBA" id="ARBA00022801"/>
    </source>
</evidence>
<sequence>MKKFNIKHFSLICLTSFLASTSLAVTPEIKESDIITPLPNEDHHISTQRVTGRLIQSHYRKFDLDNDFANKIFDRYIDWLDGTHKIFLQSDVDQLRQQYATLLDDELYQGKLDSAYKIYDLMAKRLYQRYHYMLTLVDKQPDLTQDDEIEKDREKAAFPKTEEEAKRLWKQRYKHDVITQYLKHKTWSETQKKLAKRYNLAIRRLTQTHADDILQMYLNAFAREIDPHTTYLSPRNARRFEESMKLSLEGIGATLYMDDDVTTIKSLVKGAPAERSKQIHPEDKIVGVGQATGEIEDVVGWRIDDVVDKIKGKKGTKVRLEIEPAKGGKNHIVTIVRDTVRLEDSAAKLTIDKINGRKVAVIESPTFYMGLTKDVKKLLVKVNKQKIDGLIIDLRADGGGSLTEVIRLTGLFIKQGPVVQVRDASNHIKVYIGGSDKDVLYRGNMIVMTDRHSASASEIFAAAMQDYNRAIIVGQTTFGKGTVQQGRPLSSMFDKELKQLGMLQYTIQKFYRINGGSTQQKGVEPDIHYPEIINAKEVGESFEDNALPWDKIPQANYQLSTNARQFVKTLTKKHLKRIANNPEFIALAKDIKAEREEDNKKFLSLNLEKRKQQRQIDDNRRLTTLNSRFKREGKKPLKDLDDLPKDYEAPDFILKETENMMSDWLQLSEKKS</sequence>
<dbReference type="InterPro" id="IPR029045">
    <property type="entry name" value="ClpP/crotonase-like_dom_sf"/>
</dbReference>